<feature type="transmembrane region" description="Helical" evidence="4">
    <location>
        <begin position="425"/>
        <end position="447"/>
    </location>
</feature>
<keyword evidence="3" id="KW-0175">Coiled coil</keyword>
<dbReference type="SUPFAM" id="SSF52540">
    <property type="entry name" value="P-loop containing nucleoside triphosphate hydrolases"/>
    <property type="match status" value="1"/>
</dbReference>
<accession>A0ABW6IGD9</accession>
<protein>
    <submittedName>
        <fullName evidence="6">GumC family protein</fullName>
    </submittedName>
</protein>
<dbReference type="PANTHER" id="PTHR32309">
    <property type="entry name" value="TYROSINE-PROTEIN KINASE"/>
    <property type="match status" value="1"/>
</dbReference>
<dbReference type="Pfam" id="PF01656">
    <property type="entry name" value="CbiA"/>
    <property type="match status" value="1"/>
</dbReference>
<feature type="domain" description="CobQ/CobB/MinD/ParA nucleotide binding" evidence="5">
    <location>
        <begin position="523"/>
        <end position="699"/>
    </location>
</feature>
<dbReference type="EMBL" id="JBHZOL010000065">
    <property type="protein sequence ID" value="MFE4106434.1"/>
    <property type="molecule type" value="Genomic_DNA"/>
</dbReference>
<reference evidence="6 7" key="1">
    <citation type="submission" date="2024-10" db="EMBL/GenBank/DDBJ databases">
        <authorList>
            <person name="Ratan Roy A."/>
            <person name="Morales Sandoval P.H."/>
            <person name="De Los Santos Villalobos S."/>
            <person name="Chakraborty S."/>
            <person name="Mukherjee J."/>
        </authorList>
    </citation>
    <scope>NUCLEOTIDE SEQUENCE [LARGE SCALE GENOMIC DNA]</scope>
    <source>
        <strain evidence="6 7">S1</strain>
    </source>
</reference>
<proteinExistence type="predicted"/>
<comment type="caution">
    <text evidence="6">The sequence shown here is derived from an EMBL/GenBank/DDBJ whole genome shotgun (WGS) entry which is preliminary data.</text>
</comment>
<dbReference type="RefSeq" id="WP_377964183.1">
    <property type="nucleotide sequence ID" value="NZ_JBHZOL010000065.1"/>
</dbReference>
<keyword evidence="4" id="KW-0472">Membrane</keyword>
<keyword evidence="4" id="KW-0812">Transmembrane</keyword>
<evidence type="ECO:0000256" key="2">
    <source>
        <dbReference type="ARBA" id="ARBA00022840"/>
    </source>
</evidence>
<dbReference type="InterPro" id="IPR050445">
    <property type="entry name" value="Bact_polysacc_biosynth/exp"/>
</dbReference>
<dbReference type="CDD" id="cd05387">
    <property type="entry name" value="BY-kinase"/>
    <property type="match status" value="1"/>
</dbReference>
<organism evidence="6 7">
    <name type="scientific">Almyronema epifaneia S1</name>
    <dbReference type="NCBI Taxonomy" id="2991925"/>
    <lineage>
        <taxon>Bacteria</taxon>
        <taxon>Bacillati</taxon>
        <taxon>Cyanobacteriota</taxon>
        <taxon>Cyanophyceae</taxon>
        <taxon>Nodosilineales</taxon>
        <taxon>Nodosilineaceae</taxon>
        <taxon>Almyronema</taxon>
        <taxon>Almyronema epifaneia</taxon>
    </lineage>
</organism>
<keyword evidence="1" id="KW-0547">Nucleotide-binding</keyword>
<dbReference type="InterPro" id="IPR027417">
    <property type="entry name" value="P-loop_NTPase"/>
</dbReference>
<dbReference type="Proteomes" id="UP001600165">
    <property type="component" value="Unassembled WGS sequence"/>
</dbReference>
<evidence type="ECO:0000256" key="3">
    <source>
        <dbReference type="SAM" id="Coils"/>
    </source>
</evidence>
<dbReference type="Gene3D" id="3.40.50.300">
    <property type="entry name" value="P-loop containing nucleotide triphosphate hydrolases"/>
    <property type="match status" value="1"/>
</dbReference>
<dbReference type="PANTHER" id="PTHR32309:SF13">
    <property type="entry name" value="FERRIC ENTEROBACTIN TRANSPORT PROTEIN FEPE"/>
    <property type="match status" value="1"/>
</dbReference>
<gene>
    <name evidence="6" type="ORF">ACFVKH_09115</name>
</gene>
<feature type="coiled-coil region" evidence="3">
    <location>
        <begin position="162"/>
        <end position="189"/>
    </location>
</feature>
<sequence>MMPTFVKRYLIALNRYKWAGLAGFLAVFGASGVVALQPPPPQEYVAEGALIENAPILTFTATGSEIQASGQGIFNKEVLLADILLQQVSDRLESQGTEISPENLRRQTAINVTDEGEGSRRSVTVRYTSEQAEEAEAALSLLFEGMVEFSRFNNKARLRSIIDALNERLPGVETELRNAEQALERYDRIEGPAIQASLDGSLLGAISASQGQRRQNQVELASIDAQMRSLQARLGMTPEQAYASSALSADPIIADLRAKIYSTESQMQLLSAQLRPAHPTMVELRQQRDAYTQLLRERAGEVIGGGSLLPLPSGTEVRQDSSLDPARAALANQLVALQTLRETVLQQQQTLAQSEQELRQQYASIPNKQLERGRLAQQVALKQALYDQIQAKRIDAEAAEAETVSSLTVSKPPLVRPVEVEATNALVILAVGGLIGLVAGGAIVYLLDMLDSTVRTHEELENILRDQEVPILSVIPTLPVRSTKALPLMLQPDSPYEEIYERFRSNIQLVANQSADNKQPKVILITSTKNSEGKTLSAYNLAIASARAGKRTLLVEADLRAASQSAQLGITPERQATIEPLRYYGGKLGDNIRLVPSVENLYISPSPGPQRQAAAILESSEMRRFFEDARIRFDMVILDAPALSHNNDAMLLETQTDGIILVTRPNHTEKTVLLAALEQLEEADNVRLLGAIVNSAEIPIATAAEWDDIEPLLDDELEAEPEYAVPIRPIEF</sequence>
<name>A0ABW6IGD9_9CYAN</name>
<evidence type="ECO:0000256" key="4">
    <source>
        <dbReference type="SAM" id="Phobius"/>
    </source>
</evidence>
<keyword evidence="4" id="KW-1133">Transmembrane helix</keyword>
<evidence type="ECO:0000313" key="7">
    <source>
        <dbReference type="Proteomes" id="UP001600165"/>
    </source>
</evidence>
<evidence type="ECO:0000256" key="1">
    <source>
        <dbReference type="ARBA" id="ARBA00022741"/>
    </source>
</evidence>
<keyword evidence="7" id="KW-1185">Reference proteome</keyword>
<evidence type="ECO:0000259" key="5">
    <source>
        <dbReference type="Pfam" id="PF01656"/>
    </source>
</evidence>
<dbReference type="InterPro" id="IPR002586">
    <property type="entry name" value="CobQ/CobB/MinD/ParA_Nub-bd_dom"/>
</dbReference>
<evidence type="ECO:0000313" key="6">
    <source>
        <dbReference type="EMBL" id="MFE4106434.1"/>
    </source>
</evidence>
<dbReference type="InterPro" id="IPR005702">
    <property type="entry name" value="Wzc-like_C"/>
</dbReference>
<keyword evidence="2" id="KW-0067">ATP-binding</keyword>